<dbReference type="AlphaFoldDB" id="A0A4Y2K799"/>
<comment type="caution">
    <text evidence="2">The sequence shown here is derived from an EMBL/GenBank/DDBJ whole genome shotgun (WGS) entry which is preliminary data.</text>
</comment>
<feature type="compositionally biased region" description="Acidic residues" evidence="1">
    <location>
        <begin position="63"/>
        <end position="76"/>
    </location>
</feature>
<keyword evidence="3" id="KW-1185">Reference proteome</keyword>
<gene>
    <name evidence="2" type="ORF">AVEN_129847_1</name>
</gene>
<organism evidence="2 3">
    <name type="scientific">Araneus ventricosus</name>
    <name type="common">Orbweaver spider</name>
    <name type="synonym">Epeira ventricosa</name>
    <dbReference type="NCBI Taxonomy" id="182803"/>
    <lineage>
        <taxon>Eukaryota</taxon>
        <taxon>Metazoa</taxon>
        <taxon>Ecdysozoa</taxon>
        <taxon>Arthropoda</taxon>
        <taxon>Chelicerata</taxon>
        <taxon>Arachnida</taxon>
        <taxon>Araneae</taxon>
        <taxon>Araneomorphae</taxon>
        <taxon>Entelegynae</taxon>
        <taxon>Araneoidea</taxon>
        <taxon>Araneidae</taxon>
        <taxon>Araneus</taxon>
    </lineage>
</organism>
<dbReference type="Proteomes" id="UP000499080">
    <property type="component" value="Unassembled WGS sequence"/>
</dbReference>
<reference evidence="2 3" key="1">
    <citation type="journal article" date="2019" name="Sci. Rep.">
        <title>Orb-weaving spider Araneus ventricosus genome elucidates the spidroin gene catalogue.</title>
        <authorList>
            <person name="Kono N."/>
            <person name="Nakamura H."/>
            <person name="Ohtoshi R."/>
            <person name="Moran D.A.P."/>
            <person name="Shinohara A."/>
            <person name="Yoshida Y."/>
            <person name="Fujiwara M."/>
            <person name="Mori M."/>
            <person name="Tomita M."/>
            <person name="Arakawa K."/>
        </authorList>
    </citation>
    <scope>NUCLEOTIDE SEQUENCE [LARGE SCALE GENOMIC DNA]</scope>
</reference>
<proteinExistence type="predicted"/>
<accession>A0A4Y2K799</accession>
<evidence type="ECO:0000313" key="3">
    <source>
        <dbReference type="Proteomes" id="UP000499080"/>
    </source>
</evidence>
<name>A0A4Y2K799_ARAVE</name>
<evidence type="ECO:0000256" key="1">
    <source>
        <dbReference type="SAM" id="MobiDB-lite"/>
    </source>
</evidence>
<sequence>MNLQNFLKKRALFVLVDGWISLRSGKVVSEAASVCSSDINHWMENVWPDIIRNDDEKHIFNADETDSSSDIVEEQGEPGPSIADAKQMRTF</sequence>
<protein>
    <submittedName>
        <fullName evidence="2">Uncharacterized protein</fullName>
    </submittedName>
</protein>
<evidence type="ECO:0000313" key="2">
    <source>
        <dbReference type="EMBL" id="GBM97625.1"/>
    </source>
</evidence>
<dbReference type="EMBL" id="BGPR01004253">
    <property type="protein sequence ID" value="GBM97625.1"/>
    <property type="molecule type" value="Genomic_DNA"/>
</dbReference>
<feature type="region of interest" description="Disordered" evidence="1">
    <location>
        <begin position="63"/>
        <end position="91"/>
    </location>
</feature>